<feature type="region of interest" description="Disordered" evidence="1">
    <location>
        <begin position="370"/>
        <end position="392"/>
    </location>
</feature>
<dbReference type="InterPro" id="IPR018910">
    <property type="entry name" value="LpqB_C"/>
</dbReference>
<organism evidence="3 4">
    <name type="scientific">Gordonia crocea</name>
    <dbReference type="NCBI Taxonomy" id="589162"/>
    <lineage>
        <taxon>Bacteria</taxon>
        <taxon>Bacillati</taxon>
        <taxon>Actinomycetota</taxon>
        <taxon>Actinomycetes</taxon>
        <taxon>Mycobacteriales</taxon>
        <taxon>Gordoniaceae</taxon>
        <taxon>Gordonia</taxon>
    </lineage>
</organism>
<dbReference type="AlphaFoldDB" id="A0A7I9V2Q0"/>
<keyword evidence="4" id="KW-1185">Reference proteome</keyword>
<protein>
    <submittedName>
        <fullName evidence="3">Lipoprotein LpqB</fullName>
    </submittedName>
</protein>
<dbReference type="PROSITE" id="PS51257">
    <property type="entry name" value="PROKAR_LIPOPROTEIN"/>
    <property type="match status" value="1"/>
</dbReference>
<feature type="compositionally biased region" description="Pro residues" evidence="1">
    <location>
        <begin position="376"/>
        <end position="391"/>
    </location>
</feature>
<dbReference type="RefSeq" id="WP_228461001.1">
    <property type="nucleotide sequence ID" value="NZ_BJOU01000019.1"/>
</dbReference>
<feature type="domain" description="GerMN" evidence="2">
    <location>
        <begin position="209"/>
        <end position="297"/>
    </location>
</feature>
<dbReference type="EMBL" id="BJOU01000019">
    <property type="protein sequence ID" value="GED99496.1"/>
    <property type="molecule type" value="Genomic_DNA"/>
</dbReference>
<evidence type="ECO:0000259" key="2">
    <source>
        <dbReference type="SMART" id="SM00909"/>
    </source>
</evidence>
<evidence type="ECO:0000313" key="3">
    <source>
        <dbReference type="EMBL" id="GED99496.1"/>
    </source>
</evidence>
<dbReference type="Pfam" id="PF10646">
    <property type="entry name" value="Germane"/>
    <property type="match status" value="1"/>
</dbReference>
<gene>
    <name evidence="3" type="primary">lpqB</name>
    <name evidence="3" type="ORF">nbrc107697_35350</name>
</gene>
<proteinExistence type="predicted"/>
<feature type="compositionally biased region" description="Basic and acidic residues" evidence="1">
    <location>
        <begin position="45"/>
        <end position="54"/>
    </location>
</feature>
<dbReference type="InterPro" id="IPR019606">
    <property type="entry name" value="GerMN"/>
</dbReference>
<accession>A0A7I9V2Q0</accession>
<dbReference type="Pfam" id="PF25976">
    <property type="entry name" value="LpqB_N"/>
    <property type="match status" value="1"/>
</dbReference>
<reference evidence="4" key="1">
    <citation type="submission" date="2019-06" db="EMBL/GenBank/DDBJ databases">
        <title>Gordonia isolated from sludge of a wastewater treatment plant.</title>
        <authorList>
            <person name="Tamura T."/>
            <person name="Aoyama K."/>
            <person name="Kang Y."/>
            <person name="Saito S."/>
            <person name="Akiyama N."/>
            <person name="Yazawa K."/>
            <person name="Gonoi T."/>
            <person name="Mikami Y."/>
        </authorList>
    </citation>
    <scope>NUCLEOTIDE SEQUENCE [LARGE SCALE GENOMIC DNA]</scope>
    <source>
        <strain evidence="4">NBRC 107697</strain>
    </source>
</reference>
<evidence type="ECO:0000313" key="4">
    <source>
        <dbReference type="Proteomes" id="UP000444980"/>
    </source>
</evidence>
<dbReference type="InterPro" id="IPR059026">
    <property type="entry name" value="LpqB_N"/>
</dbReference>
<sequence length="602" mass="62146">MTAGRRMVAGHRRRVLVMAIAATIGLALSGCVAIPNDSPPQPLKSFERRPDAKPLPKPTAAMDPEALVYGFLKATADPSAAHSAARAFLTTENGARWDDRGDAAVLSNVNVLIDSRTDTAATVRVTGDNTATMKVNGQLLPATGRIETTFRLTRTPVGWRIDGPLAPGVMIDRTQFEATYRLVTLYFTDRGRSRLIGDPRWFYIGQTGAASVAARLLAGPSLDLASATASAIPATAELGPVTQRHGGGVQIDLRNAGTPSAPERSLLAAQLVWTLSSVDAPAPYAITLDGAPLLPDHPDGLRLADVERYSPTGTSGQADRLAVISGGRLNDVVDGRLDPVRGDLNDGNQVASAGLSADRTRVAAVRMVRPAGTTPTPAPGAPPAAPTPAPGPARTQLVTGAFGGDMQTLTSGATITRPSFGAANSVWAVVDGKPTRWSIADGVRTAVADTAALSAVAHGPITDLQVSPDGVRAALIVAGQVLFAIIDEREDGQVALAHPRFAAYNIGNRAVALDWASPTTLVVARDATESPVTQVPVSGLPAAGLGSGNLAPPVHAVAANLSSTYVADTRGVLVLTTSSGNRDQTWADVPAAKGADIIPVLP</sequence>
<dbReference type="Proteomes" id="UP000444980">
    <property type="component" value="Unassembled WGS sequence"/>
</dbReference>
<dbReference type="SMART" id="SM00909">
    <property type="entry name" value="Germane"/>
    <property type="match status" value="1"/>
</dbReference>
<comment type="caution">
    <text evidence="3">The sequence shown here is derived from an EMBL/GenBank/DDBJ whole genome shotgun (WGS) entry which is preliminary data.</text>
</comment>
<keyword evidence="3" id="KW-0449">Lipoprotein</keyword>
<dbReference type="Pfam" id="PF10647">
    <property type="entry name" value="Gmad1"/>
    <property type="match status" value="1"/>
</dbReference>
<evidence type="ECO:0000256" key="1">
    <source>
        <dbReference type="SAM" id="MobiDB-lite"/>
    </source>
</evidence>
<feature type="region of interest" description="Disordered" evidence="1">
    <location>
        <begin position="39"/>
        <end position="59"/>
    </location>
</feature>
<name>A0A7I9V2Q0_9ACTN</name>